<organism evidence="19 20">
    <name type="scientific">Alsobacter ponti</name>
    <dbReference type="NCBI Taxonomy" id="2962936"/>
    <lineage>
        <taxon>Bacteria</taxon>
        <taxon>Pseudomonadati</taxon>
        <taxon>Pseudomonadota</taxon>
        <taxon>Alphaproteobacteria</taxon>
        <taxon>Hyphomicrobiales</taxon>
        <taxon>Alsobacteraceae</taxon>
        <taxon>Alsobacter</taxon>
    </lineage>
</organism>
<protein>
    <recommendedName>
        <fullName evidence="7 14">Ribonuclease HII</fullName>
        <shortName evidence="14">RNase HII</shortName>
        <ecNumber evidence="6 14">3.1.26.4</ecNumber>
    </recommendedName>
</protein>
<evidence type="ECO:0000256" key="12">
    <source>
        <dbReference type="ARBA" id="ARBA00022801"/>
    </source>
</evidence>
<evidence type="ECO:0000259" key="18">
    <source>
        <dbReference type="PROSITE" id="PS51975"/>
    </source>
</evidence>
<dbReference type="Gene3D" id="3.30.420.10">
    <property type="entry name" value="Ribonuclease H-like superfamily/Ribonuclease H"/>
    <property type="match status" value="1"/>
</dbReference>
<feature type="compositionally biased region" description="Low complexity" evidence="17">
    <location>
        <begin position="1"/>
        <end position="10"/>
    </location>
</feature>
<comment type="subcellular location">
    <subcellularLocation>
        <location evidence="4 14">Cytoplasm</location>
    </subcellularLocation>
</comment>
<keyword evidence="8 14" id="KW-0963">Cytoplasm</keyword>
<evidence type="ECO:0000256" key="2">
    <source>
        <dbReference type="ARBA" id="ARBA00001946"/>
    </source>
</evidence>
<evidence type="ECO:0000313" key="19">
    <source>
        <dbReference type="EMBL" id="MCP8939262.1"/>
    </source>
</evidence>
<proteinExistence type="inferred from homology"/>
<dbReference type="SUPFAM" id="SSF53098">
    <property type="entry name" value="Ribonuclease H-like"/>
    <property type="match status" value="1"/>
</dbReference>
<dbReference type="InterPro" id="IPR012337">
    <property type="entry name" value="RNaseH-like_sf"/>
</dbReference>
<dbReference type="HAMAP" id="MF_00052_B">
    <property type="entry name" value="RNase_HII_B"/>
    <property type="match status" value="1"/>
</dbReference>
<evidence type="ECO:0000256" key="10">
    <source>
        <dbReference type="ARBA" id="ARBA00022723"/>
    </source>
</evidence>
<evidence type="ECO:0000256" key="17">
    <source>
        <dbReference type="SAM" id="MobiDB-lite"/>
    </source>
</evidence>
<comment type="caution">
    <text evidence="19">The sequence shown here is derived from an EMBL/GenBank/DDBJ whole genome shotgun (WGS) entry which is preliminary data.</text>
</comment>
<evidence type="ECO:0000256" key="9">
    <source>
        <dbReference type="ARBA" id="ARBA00022722"/>
    </source>
</evidence>
<evidence type="ECO:0000256" key="15">
    <source>
        <dbReference type="PROSITE-ProRule" id="PRU01319"/>
    </source>
</evidence>
<dbReference type="RefSeq" id="WP_254742401.1">
    <property type="nucleotide sequence ID" value="NZ_JANCLU010000010.1"/>
</dbReference>
<dbReference type="InterPro" id="IPR036397">
    <property type="entry name" value="RNaseH_sf"/>
</dbReference>
<feature type="binding site" evidence="14 15">
    <location>
        <position position="51"/>
    </location>
    <ligand>
        <name>a divalent metal cation</name>
        <dbReference type="ChEBI" id="CHEBI:60240"/>
    </ligand>
</feature>
<dbReference type="InterPro" id="IPR022898">
    <property type="entry name" value="RNase_HII"/>
</dbReference>
<dbReference type="PANTHER" id="PTHR10954">
    <property type="entry name" value="RIBONUCLEASE H2 SUBUNIT A"/>
    <property type="match status" value="1"/>
</dbReference>
<evidence type="ECO:0000256" key="5">
    <source>
        <dbReference type="ARBA" id="ARBA00007383"/>
    </source>
</evidence>
<keyword evidence="11 14" id="KW-0255">Endonuclease</keyword>
<evidence type="ECO:0000256" key="3">
    <source>
        <dbReference type="ARBA" id="ARBA00004065"/>
    </source>
</evidence>
<accession>A0ABT1LCP8</accession>
<dbReference type="NCBIfam" id="NF000595">
    <property type="entry name" value="PRK00015.1-3"/>
    <property type="match status" value="1"/>
</dbReference>
<evidence type="ECO:0000313" key="20">
    <source>
        <dbReference type="Proteomes" id="UP001205890"/>
    </source>
</evidence>
<evidence type="ECO:0000256" key="7">
    <source>
        <dbReference type="ARBA" id="ARBA00019179"/>
    </source>
</evidence>
<dbReference type="Proteomes" id="UP001205890">
    <property type="component" value="Unassembled WGS sequence"/>
</dbReference>
<feature type="region of interest" description="Disordered" evidence="17">
    <location>
        <begin position="1"/>
        <end position="27"/>
    </location>
</feature>
<evidence type="ECO:0000256" key="6">
    <source>
        <dbReference type="ARBA" id="ARBA00012180"/>
    </source>
</evidence>
<gene>
    <name evidence="14" type="primary">rnhB</name>
    <name evidence="19" type="ORF">NK718_12100</name>
</gene>
<comment type="cofactor">
    <cofactor evidence="14 15">
        <name>Mn(2+)</name>
        <dbReference type="ChEBI" id="CHEBI:29035"/>
    </cofactor>
    <cofactor evidence="14 15">
        <name>Mg(2+)</name>
        <dbReference type="ChEBI" id="CHEBI:18420"/>
    </cofactor>
    <text evidence="14 15">Manganese or magnesium. Binds 1 divalent metal ion per monomer in the absence of substrate. May bind a second metal ion after substrate binding.</text>
</comment>
<comment type="similarity">
    <text evidence="5 14 16">Belongs to the RNase HII family.</text>
</comment>
<name>A0ABT1LCP8_9HYPH</name>
<dbReference type="EC" id="3.1.26.4" evidence="6 14"/>
<keyword evidence="12 14" id="KW-0378">Hydrolase</keyword>
<evidence type="ECO:0000256" key="4">
    <source>
        <dbReference type="ARBA" id="ARBA00004496"/>
    </source>
</evidence>
<evidence type="ECO:0000256" key="8">
    <source>
        <dbReference type="ARBA" id="ARBA00022490"/>
    </source>
</evidence>
<keyword evidence="9 14" id="KW-0540">Nuclease</keyword>
<comment type="catalytic activity">
    <reaction evidence="1 14 15 16">
        <text>Endonucleolytic cleavage to 5'-phosphomonoester.</text>
        <dbReference type="EC" id="3.1.26.4"/>
    </reaction>
</comment>
<reference evidence="19 20" key="1">
    <citation type="submission" date="2022-07" db="EMBL/GenBank/DDBJ databases">
        <authorList>
            <person name="Li W.-J."/>
            <person name="Deng Q.-Q."/>
        </authorList>
    </citation>
    <scope>NUCLEOTIDE SEQUENCE [LARGE SCALE GENOMIC DNA]</scope>
    <source>
        <strain evidence="19 20">SYSU M60028</strain>
    </source>
</reference>
<comment type="cofactor">
    <cofactor evidence="2">
        <name>Mg(2+)</name>
        <dbReference type="ChEBI" id="CHEBI:18420"/>
    </cofactor>
</comment>
<feature type="domain" description="RNase H type-2" evidence="18">
    <location>
        <begin position="44"/>
        <end position="231"/>
    </location>
</feature>
<keyword evidence="20" id="KW-1185">Reference proteome</keyword>
<feature type="compositionally biased region" description="Low complexity" evidence="17">
    <location>
        <begin position="18"/>
        <end position="27"/>
    </location>
</feature>
<sequence>MTRIARPSPASRKDAPRRAAAPAAEAGRWPDFSREQALIRRGHSPVAGVDEAGRGPLAGPVVAAAVVLDPARIPEGLNDSKLLPPARRDELFDEIVATADVAVASVSAARIDAINIRQATLEAMRRALAGLWRPPGFVLVDGRDLPGWAGPGEAVVKGDRLVASIAAASIVAKVTRDRMMSRLGVHFPAYGFERHAGYATAAHRVALLAQGPCPYHRMSFGMLDGDTDNEE</sequence>
<evidence type="ECO:0000256" key="16">
    <source>
        <dbReference type="RuleBase" id="RU003515"/>
    </source>
</evidence>
<dbReference type="Pfam" id="PF01351">
    <property type="entry name" value="RNase_HII"/>
    <property type="match status" value="1"/>
</dbReference>
<dbReference type="InterPro" id="IPR024567">
    <property type="entry name" value="RNase_HII/HIII_dom"/>
</dbReference>
<evidence type="ECO:0000256" key="1">
    <source>
        <dbReference type="ARBA" id="ARBA00000077"/>
    </source>
</evidence>
<evidence type="ECO:0000256" key="13">
    <source>
        <dbReference type="ARBA" id="ARBA00023211"/>
    </source>
</evidence>
<keyword evidence="13 14" id="KW-0464">Manganese</keyword>
<evidence type="ECO:0000256" key="11">
    <source>
        <dbReference type="ARBA" id="ARBA00022759"/>
    </source>
</evidence>
<evidence type="ECO:0000256" key="14">
    <source>
        <dbReference type="HAMAP-Rule" id="MF_00052"/>
    </source>
</evidence>
<dbReference type="GO" id="GO:0004523">
    <property type="term" value="F:RNA-DNA hybrid ribonuclease activity"/>
    <property type="evidence" value="ECO:0007669"/>
    <property type="project" value="UniProtKB-EC"/>
</dbReference>
<dbReference type="CDD" id="cd07182">
    <property type="entry name" value="RNase_HII_bacteria_HII_like"/>
    <property type="match status" value="1"/>
</dbReference>
<dbReference type="PANTHER" id="PTHR10954:SF18">
    <property type="entry name" value="RIBONUCLEASE HII"/>
    <property type="match status" value="1"/>
</dbReference>
<keyword evidence="10 14" id="KW-0479">Metal-binding</keyword>
<comment type="function">
    <text evidence="3 14 16">Endonuclease that specifically degrades the RNA of RNA-DNA hybrids.</text>
</comment>
<dbReference type="EMBL" id="JANCLU010000010">
    <property type="protein sequence ID" value="MCP8939262.1"/>
    <property type="molecule type" value="Genomic_DNA"/>
</dbReference>
<dbReference type="InterPro" id="IPR001352">
    <property type="entry name" value="RNase_HII/HIII"/>
</dbReference>
<feature type="binding site" evidence="14 15">
    <location>
        <position position="141"/>
    </location>
    <ligand>
        <name>a divalent metal cation</name>
        <dbReference type="ChEBI" id="CHEBI:60240"/>
    </ligand>
</feature>
<feature type="binding site" evidence="14 15">
    <location>
        <position position="50"/>
    </location>
    <ligand>
        <name>a divalent metal cation</name>
        <dbReference type="ChEBI" id="CHEBI:60240"/>
    </ligand>
</feature>
<dbReference type="PROSITE" id="PS51975">
    <property type="entry name" value="RNASE_H_2"/>
    <property type="match status" value="1"/>
</dbReference>